<dbReference type="Gene3D" id="3.40.50.2300">
    <property type="match status" value="2"/>
</dbReference>
<accession>A0ABW8PYM4</accession>
<name>A0ABW8PYM4_9GAMM</name>
<dbReference type="Proteomes" id="UP001621714">
    <property type="component" value="Unassembled WGS sequence"/>
</dbReference>
<protein>
    <submittedName>
        <fullName evidence="3">Penicillin-binding protein activator</fullName>
    </submittedName>
</protein>
<dbReference type="PANTHER" id="PTHR38038">
    <property type="entry name" value="PENICILLIN-BINDING PROTEIN ACTIVATOR LPOA"/>
    <property type="match status" value="1"/>
</dbReference>
<evidence type="ECO:0000256" key="2">
    <source>
        <dbReference type="SAM" id="MobiDB-lite"/>
    </source>
</evidence>
<sequence>MSEARFKLLRGGLLITLCALLLIGCGTTSPRLASEFTGRETHPDPEVETHIRRLEQASILAQQSAYTASLTLLSSIQVQRLPEEFIWLYMEQVAQVGLTLGEGQLTLERLTTAREQLERLTLAQEYAYRGWRASALRLSGLIPQAIEQRLFQAQVATQEAQRRQAYQELWQDIDQLPGETLQQQLFLAQQRQGLLADLAAWFELAVIKRRALDTFEEFEPLLIAWQARWPQHPAQTYFPEELRQLKSLIEAQPRHLAVFLPESGPLAEAAQVLREALIAQQLEHLQQGRSAPSLTFYDTQQGRTLDALYQQAIADGADLVIGPLEKASVDLLESRRSLPLPTLALNYGNLSQARNPQLFQFGLSAENEAHQVAQRAWEAGFRRALVVTPEDAWGSRVADSFIEHWEALGGQIAQQQRLNNRQNLDASLRQLLEVNLSQQRHQRLIRLLGQRPHFVPRPREDADFLFLHANPTTARQVKPALDFLLAGHLPVMATSSVYAGPYRHQRDQDMNGIIFNDIPWYLEPPTPLQTSLAEAWPHKMERYGRFYAMGVDAYLLAQRLQVLQALPDSRLNGATGRLSQQNQRLVRELSWGEFHQGRARPLDPRSLEHQPLVEQLTED</sequence>
<dbReference type="InterPro" id="IPR028082">
    <property type="entry name" value="Peripla_BP_I"/>
</dbReference>
<dbReference type="PROSITE" id="PS51257">
    <property type="entry name" value="PROKAR_LIPOPROTEIN"/>
    <property type="match status" value="1"/>
</dbReference>
<feature type="region of interest" description="Disordered" evidence="2">
    <location>
        <begin position="598"/>
        <end position="619"/>
    </location>
</feature>
<evidence type="ECO:0000313" key="4">
    <source>
        <dbReference type="Proteomes" id="UP001621714"/>
    </source>
</evidence>
<dbReference type="PANTHER" id="PTHR38038:SF1">
    <property type="entry name" value="PENICILLIN-BINDING PROTEIN ACTIVATOR LPOA"/>
    <property type="match status" value="1"/>
</dbReference>
<organism evidence="3 4">
    <name type="scientific">Marinospirillum alkalitolerans</name>
    <dbReference type="NCBI Taxonomy" id="3123374"/>
    <lineage>
        <taxon>Bacteria</taxon>
        <taxon>Pseudomonadati</taxon>
        <taxon>Pseudomonadota</taxon>
        <taxon>Gammaproteobacteria</taxon>
        <taxon>Oceanospirillales</taxon>
        <taxon>Oceanospirillaceae</taxon>
        <taxon>Marinospirillum</taxon>
    </lineage>
</organism>
<dbReference type="Gene3D" id="1.25.40.650">
    <property type="match status" value="1"/>
</dbReference>
<dbReference type="InterPro" id="IPR007443">
    <property type="entry name" value="LpoA"/>
</dbReference>
<evidence type="ECO:0000256" key="1">
    <source>
        <dbReference type="ARBA" id="ARBA00023136"/>
    </source>
</evidence>
<dbReference type="CDD" id="cd06339">
    <property type="entry name" value="PBP1_YraM_LppC_lipoprotein-like"/>
    <property type="match status" value="1"/>
</dbReference>
<keyword evidence="1" id="KW-0472">Membrane</keyword>
<keyword evidence="4" id="KW-1185">Reference proteome</keyword>
<dbReference type="Pfam" id="PF04348">
    <property type="entry name" value="LppC"/>
    <property type="match status" value="1"/>
</dbReference>
<gene>
    <name evidence="3" type="ORF">V6U78_07895</name>
</gene>
<proteinExistence type="predicted"/>
<evidence type="ECO:0000313" key="3">
    <source>
        <dbReference type="EMBL" id="MFK7160954.1"/>
    </source>
</evidence>
<dbReference type="SUPFAM" id="SSF53822">
    <property type="entry name" value="Periplasmic binding protein-like I"/>
    <property type="match status" value="1"/>
</dbReference>
<reference evidence="3 4" key="1">
    <citation type="submission" date="2024-02" db="EMBL/GenBank/DDBJ databases">
        <title>Marinospirillum sp. MEB 164 isolated from Lonar lake sediment.</title>
        <authorList>
            <person name="Joshi A."/>
            <person name="Thite S."/>
        </authorList>
    </citation>
    <scope>NUCLEOTIDE SEQUENCE [LARGE SCALE GENOMIC DNA]</scope>
    <source>
        <strain evidence="3 4">MEB164</strain>
    </source>
</reference>
<dbReference type="RefSeq" id="WP_405339166.1">
    <property type="nucleotide sequence ID" value="NZ_JBANFI010000004.1"/>
</dbReference>
<dbReference type="EMBL" id="JBANFI010000004">
    <property type="protein sequence ID" value="MFK7160954.1"/>
    <property type="molecule type" value="Genomic_DNA"/>
</dbReference>
<comment type="caution">
    <text evidence="3">The sequence shown here is derived from an EMBL/GenBank/DDBJ whole genome shotgun (WGS) entry which is preliminary data.</text>
</comment>